<dbReference type="PIRSF" id="PIRSF036421">
    <property type="entry name" value="Tricorn_protease"/>
    <property type="match status" value="1"/>
</dbReference>
<dbReference type="GO" id="GO:0005737">
    <property type="term" value="C:cytoplasm"/>
    <property type="evidence" value="ECO:0007669"/>
    <property type="project" value="UniProtKB-SubCell"/>
</dbReference>
<dbReference type="Gene3D" id="3.90.226.10">
    <property type="entry name" value="2-enoyl-CoA Hydratase, Chain A, domain 1"/>
    <property type="match status" value="1"/>
</dbReference>
<feature type="region of interest" description="Disordered" evidence="10">
    <location>
        <begin position="537"/>
        <end position="581"/>
    </location>
</feature>
<dbReference type="SUPFAM" id="SSF69304">
    <property type="entry name" value="Tricorn protease N-terminal domain"/>
    <property type="match status" value="1"/>
</dbReference>
<dbReference type="InterPro" id="IPR001478">
    <property type="entry name" value="PDZ"/>
</dbReference>
<dbReference type="GO" id="GO:0008236">
    <property type="term" value="F:serine-type peptidase activity"/>
    <property type="evidence" value="ECO:0007669"/>
    <property type="project" value="UniProtKB-UniRule"/>
</dbReference>
<evidence type="ECO:0000256" key="10">
    <source>
        <dbReference type="SAM" id="MobiDB-lite"/>
    </source>
</evidence>
<proteinExistence type="inferred from homology"/>
<evidence type="ECO:0000259" key="11">
    <source>
        <dbReference type="PROSITE" id="PS50106"/>
    </source>
</evidence>
<dbReference type="SUPFAM" id="SSF50156">
    <property type="entry name" value="PDZ domain-like"/>
    <property type="match status" value="1"/>
</dbReference>
<dbReference type="InterPro" id="IPR012393">
    <property type="entry name" value="Tricorn_protease"/>
</dbReference>
<dbReference type="InterPro" id="IPR029045">
    <property type="entry name" value="ClpP/crotonase-like_dom_sf"/>
</dbReference>
<dbReference type="CDD" id="cd07562">
    <property type="entry name" value="Peptidase_S41_TRI"/>
    <property type="match status" value="1"/>
</dbReference>
<dbReference type="Pfam" id="PF03572">
    <property type="entry name" value="Peptidase_S41"/>
    <property type="match status" value="1"/>
</dbReference>
<dbReference type="EMBL" id="PPEG02000010">
    <property type="protein sequence ID" value="PWN58613.1"/>
    <property type="molecule type" value="Genomic_DNA"/>
</dbReference>
<organism evidence="12 13">
    <name type="scientific">Chryseobacterium viscerum</name>
    <dbReference type="NCBI Taxonomy" id="1037377"/>
    <lineage>
        <taxon>Bacteria</taxon>
        <taxon>Pseudomonadati</taxon>
        <taxon>Bacteroidota</taxon>
        <taxon>Flavobacteriia</taxon>
        <taxon>Flavobacteriales</taxon>
        <taxon>Weeksellaceae</taxon>
        <taxon>Chryseobacterium group</taxon>
        <taxon>Chryseobacterium</taxon>
    </lineage>
</organism>
<dbReference type="InterPro" id="IPR036034">
    <property type="entry name" value="PDZ_sf"/>
</dbReference>
<dbReference type="PANTHER" id="PTHR43253:SF1">
    <property type="entry name" value="TRICORN PROTEASE HOMOLOG 2-RELATED"/>
    <property type="match status" value="1"/>
</dbReference>
<accession>A0A316WE56</accession>
<keyword evidence="5 7" id="KW-0378">Hydrolase</keyword>
<evidence type="ECO:0000256" key="7">
    <source>
        <dbReference type="PIRNR" id="PIRNR036421"/>
    </source>
</evidence>
<dbReference type="SUPFAM" id="SSF82171">
    <property type="entry name" value="DPP6 N-terminal domain-like"/>
    <property type="match status" value="1"/>
</dbReference>
<dbReference type="SMART" id="SM00228">
    <property type="entry name" value="PDZ"/>
    <property type="match status" value="1"/>
</dbReference>
<keyword evidence="6 7" id="KW-0720">Serine protease</keyword>
<dbReference type="Pfam" id="PF13180">
    <property type="entry name" value="PDZ_2"/>
    <property type="match status" value="1"/>
</dbReference>
<dbReference type="PROSITE" id="PS50106">
    <property type="entry name" value="PDZ"/>
    <property type="match status" value="1"/>
</dbReference>
<feature type="site" description="Transition state stabilizer; via amide nitrogen" evidence="9">
    <location>
        <position position="974"/>
    </location>
</feature>
<dbReference type="Gene3D" id="2.30.42.10">
    <property type="match status" value="1"/>
</dbReference>
<dbReference type="GO" id="GO:0006508">
    <property type="term" value="P:proteolysis"/>
    <property type="evidence" value="ECO:0007669"/>
    <property type="project" value="UniProtKB-UniRule"/>
</dbReference>
<evidence type="ECO:0000256" key="1">
    <source>
        <dbReference type="ARBA" id="ARBA00004496"/>
    </source>
</evidence>
<comment type="subcellular location">
    <subcellularLocation>
        <location evidence="1 7">Cytoplasm</location>
    </subcellularLocation>
</comment>
<comment type="function">
    <text evidence="7">Degrades oligopeptides.</text>
</comment>
<comment type="caution">
    <text evidence="12">The sequence shown here is derived from an EMBL/GenBank/DDBJ whole genome shotgun (WGS) entry which is preliminary data.</text>
</comment>
<keyword evidence="3 7" id="KW-0963">Cytoplasm</keyword>
<name>A0A316WE56_9FLAO</name>
<dbReference type="InterPro" id="IPR028204">
    <property type="entry name" value="Tricorn_C1"/>
</dbReference>
<dbReference type="EC" id="3.4.21.-" evidence="7"/>
<evidence type="ECO:0000256" key="4">
    <source>
        <dbReference type="ARBA" id="ARBA00022670"/>
    </source>
</evidence>
<dbReference type="Proteomes" id="UP000236413">
    <property type="component" value="Unassembled WGS sequence"/>
</dbReference>
<protein>
    <recommendedName>
        <fullName evidence="7">Tricorn protease homolog</fullName>
        <ecNumber evidence="7">3.4.21.-</ecNumber>
    </recommendedName>
</protein>
<dbReference type="Gene3D" id="2.120.10.60">
    <property type="entry name" value="Tricorn protease N-terminal domain"/>
    <property type="match status" value="1"/>
</dbReference>
<evidence type="ECO:0000256" key="6">
    <source>
        <dbReference type="ARBA" id="ARBA00022825"/>
    </source>
</evidence>
<evidence type="ECO:0000256" key="3">
    <source>
        <dbReference type="ARBA" id="ARBA00022490"/>
    </source>
</evidence>
<dbReference type="SMART" id="SM00245">
    <property type="entry name" value="TSPc"/>
    <property type="match status" value="1"/>
</dbReference>
<keyword evidence="4 7" id="KW-0645">Protease</keyword>
<sequence length="1067" mass="122652">MKKTIISLLTAFSIIGISAQEKSYFLSSPSLSPDGKTAYFAYDGDIWKADSNGGNASRITALDGEEINPRLSPDGKWLAFSSNQYGNYDVYVMPAEGGTIKQLTFHTGRDEMENWGWDSKTIYFTSSRNNNFGSFKTTIEGKTPQKLFNNYFNNTNGLVETPAGEYLFTSSSESAHQVQRKRYKGENNPDILGYNPKSNSFKQYTNYEGKDFNPSVDKNGVIYFISDENNGEYNLYKIENGKKTALTQFDTSIKKPFVSADGSKVIFEKDYQLYTYDIASKSTKPLNISLNTNKTLEKEQNFNVENNISYYDISPDGKKMTFISRGIVFVSDIEGKFAQQVSDGKERAMEVKWLKDNRTLLYSQTYNGYQNWFTISADGKGQPKQLTQDLRNNRSITLNSDLSKAVYLSGRDEVRLLDLKTLNSTTIVKDEIWAFQNSRPSFSPNNEYVLFSAKRNFELDIFIYNIKKGQTLNLTNTGVSEEDPVWSPNGKYIYFASDRTNPSYPLGMQKSNIYRMALDWFDEPFKSEKFDNLFTEEKKETKSADKDKDKDKDSKDKKDKKEEDKDKEKKEEKEKEPVIKELKVNPEDTLERIELVTDRYGYQDDPAVFMEDKKEILLFNSNQDNGKRQLFKKVFTDFEPAKSEKVFDKAAYYITKNEKNLFALIEGNVYKTTLAALKPEKINIQYTFDKDLASEFTQMYAEAWTGVEENFYDEKFHGIDWKAKKEQYAKYVPYVHNRNDLRILLNDLLGELNSSHTGFSSTGKEETRYLNYFTNETGVIFKKDQPYIVESIVKKSPAYRSGVDIKPGDQLTAVNGKKIDPNENRESYFATPKKQDELLLTFSRDGKEITTKVHPISNVELKGLLYDDWIFNNHQRVDKLSNNRIAYSCMKNMSTDELDHFLLDMVEQENRKDAVILDLRYNTGGNVHDKVLNFLSQKPYLQWKYREGKITTQPNFAPSGKPIVLLINEASLSDAEMTAAGFKALKLGKIIGQDTYRWIIFTSAKGLVDGSSYRLPSWGTYTLDGQNLEKTGVKPDIYVKNTFMNRLQNNDPQLERAVQEILKDLKK</sequence>
<dbReference type="Gene3D" id="3.30.750.44">
    <property type="match status" value="1"/>
</dbReference>
<feature type="active site" description="Charge relay system" evidence="8">
    <location>
        <position position="756"/>
    </location>
</feature>
<feature type="domain" description="PDZ" evidence="11">
    <location>
        <begin position="758"/>
        <end position="846"/>
    </location>
</feature>
<comment type="similarity">
    <text evidence="2 7">Belongs to the peptidase S41B family.</text>
</comment>
<dbReference type="Pfam" id="PF26549">
    <property type="entry name" value="Tricorn_N"/>
    <property type="match status" value="1"/>
</dbReference>
<dbReference type="Gene3D" id="2.120.10.30">
    <property type="entry name" value="TolB, C-terminal domain"/>
    <property type="match status" value="2"/>
</dbReference>
<dbReference type="RefSeq" id="WP_109739104.1">
    <property type="nucleotide sequence ID" value="NZ_PPEG02000010.1"/>
</dbReference>
<evidence type="ECO:0000256" key="8">
    <source>
        <dbReference type="PIRSR" id="PIRSR036421-1"/>
    </source>
</evidence>
<feature type="active site" description="Nucleophile" evidence="8">
    <location>
        <position position="973"/>
    </location>
</feature>
<feature type="active site" description="Charge relay system" evidence="8">
    <location>
        <position position="1029"/>
    </location>
</feature>
<dbReference type="Pfam" id="PF14684">
    <property type="entry name" value="Tricorn_C1"/>
    <property type="match status" value="1"/>
</dbReference>
<dbReference type="SUPFAM" id="SSF52096">
    <property type="entry name" value="ClpP/crotonase"/>
    <property type="match status" value="1"/>
</dbReference>
<dbReference type="InterPro" id="IPR011042">
    <property type="entry name" value="6-blade_b-propeller_TolB-like"/>
</dbReference>
<dbReference type="PANTHER" id="PTHR43253">
    <property type="entry name" value="TRICORN PROTEASE HOMOLOG 2-RELATED"/>
    <property type="match status" value="1"/>
</dbReference>
<evidence type="ECO:0000256" key="5">
    <source>
        <dbReference type="ARBA" id="ARBA00022801"/>
    </source>
</evidence>
<evidence type="ECO:0000313" key="12">
    <source>
        <dbReference type="EMBL" id="PWN58613.1"/>
    </source>
</evidence>
<dbReference type="InterPro" id="IPR005151">
    <property type="entry name" value="Tail-specific_protease"/>
</dbReference>
<dbReference type="AlphaFoldDB" id="A0A316WE56"/>
<reference evidence="12 13" key="1">
    <citation type="submission" date="2018-04" db="EMBL/GenBank/DDBJ databases">
        <title>Chryseobacterium oncorhynchi 701B-08T from rainbow trout, and Chryseobacterium viscerum 687B-08T from diseased fish.</title>
        <authorList>
            <person name="Jeong J.-J."/>
            <person name="Lee Y.J."/>
            <person name="Pathiraja D."/>
            <person name="Park B."/>
            <person name="Choi I.-G."/>
            <person name="Kim K.D."/>
        </authorList>
    </citation>
    <scope>NUCLEOTIDE SEQUENCE [LARGE SCALE GENOMIC DNA]</scope>
    <source>
        <strain evidence="12 13">687B-08</strain>
    </source>
</reference>
<evidence type="ECO:0000313" key="13">
    <source>
        <dbReference type="Proteomes" id="UP000236413"/>
    </source>
</evidence>
<evidence type="ECO:0000256" key="9">
    <source>
        <dbReference type="PIRSR" id="PIRSR036421-3"/>
    </source>
</evidence>
<dbReference type="Pfam" id="PF26550">
    <property type="entry name" value="Tricorn_2nd"/>
    <property type="match status" value="1"/>
</dbReference>
<gene>
    <name evidence="12" type="ORF">C1634_021370</name>
</gene>
<evidence type="ECO:0000256" key="2">
    <source>
        <dbReference type="ARBA" id="ARBA00008524"/>
    </source>
</evidence>